<reference evidence="1" key="1">
    <citation type="journal article" date="2024" name="Int. J. Syst. Evol. Microbiol.">
        <title>Polycladomyces zharkentensis sp. nov., a novel thermophilic cellulose- and starch-degrading member of the Bacillota from a geothermal aquifer in Kazakhstan.</title>
        <authorList>
            <person name="Mashzhan A."/>
            <person name="Kistaubayeva A."/>
            <person name="Javier-Lopez R."/>
            <person name="Bissenova U."/>
            <person name="Bissenbay A."/>
            <person name="Birkeland N.K."/>
        </authorList>
    </citation>
    <scope>NUCLEOTIDE SEQUENCE</scope>
    <source>
        <strain evidence="1">ZKZ2T</strain>
    </source>
</reference>
<gene>
    <name evidence="1" type="ORF">JQC72_14945</name>
</gene>
<proteinExistence type="predicted"/>
<evidence type="ECO:0000313" key="2">
    <source>
        <dbReference type="Proteomes" id="UP001177120"/>
    </source>
</evidence>
<sequence length="63" mass="7419">MKYKAEYHFEGHFGMNYLNPGDVVELANGKRFRVLWTKKHGEELVYNTDTIGIIYARELKRIG</sequence>
<dbReference type="RefSeq" id="WP_205497038.1">
    <property type="nucleotide sequence ID" value="NZ_JAFHAP010000016.1"/>
</dbReference>
<accession>A0ABS2WMM8</accession>
<protein>
    <submittedName>
        <fullName evidence="1">Uncharacterized protein</fullName>
    </submittedName>
</protein>
<comment type="caution">
    <text evidence="1">The sequence shown here is derived from an EMBL/GenBank/DDBJ whole genome shotgun (WGS) entry which is preliminary data.</text>
</comment>
<organism evidence="1 2">
    <name type="scientific">Polycladomyces zharkentensis</name>
    <dbReference type="NCBI Taxonomy" id="2807616"/>
    <lineage>
        <taxon>Bacteria</taxon>
        <taxon>Bacillati</taxon>
        <taxon>Bacillota</taxon>
        <taxon>Bacilli</taxon>
        <taxon>Bacillales</taxon>
        <taxon>Thermoactinomycetaceae</taxon>
        <taxon>Polycladomyces</taxon>
    </lineage>
</organism>
<dbReference type="Proteomes" id="UP001177120">
    <property type="component" value="Unassembled WGS sequence"/>
</dbReference>
<dbReference type="EMBL" id="JAFHAP010000016">
    <property type="protein sequence ID" value="MBN2910795.1"/>
    <property type="molecule type" value="Genomic_DNA"/>
</dbReference>
<keyword evidence="2" id="KW-1185">Reference proteome</keyword>
<evidence type="ECO:0000313" key="1">
    <source>
        <dbReference type="EMBL" id="MBN2910795.1"/>
    </source>
</evidence>
<name>A0ABS2WMM8_9BACL</name>